<gene>
    <name evidence="1" type="ORF">EVOR1521_LOCUS28667</name>
</gene>
<sequence>MGAESATLMNGGQDCSYGNVYPEQYVVYKTAELSELSLSGDLSKKAWEEVAWTKDFVDISTHTAPRLRSRAKMRWDDRQKQLGISKSRGCGQFLDART</sequence>
<dbReference type="AlphaFoldDB" id="A0AA36NJR2"/>
<comment type="caution">
    <text evidence="1">The sequence shown here is derived from an EMBL/GenBank/DDBJ whole genome shotgun (WGS) entry which is preliminary data.</text>
</comment>
<proteinExistence type="predicted"/>
<evidence type="ECO:0000313" key="2">
    <source>
        <dbReference type="Proteomes" id="UP001178507"/>
    </source>
</evidence>
<name>A0AA36NJR2_9DINO</name>
<dbReference type="Proteomes" id="UP001178507">
    <property type="component" value="Unassembled WGS sequence"/>
</dbReference>
<protein>
    <submittedName>
        <fullName evidence="1">Uncharacterized protein</fullName>
    </submittedName>
</protein>
<dbReference type="EMBL" id="CAUJNA010003647">
    <property type="protein sequence ID" value="CAJ1406806.1"/>
    <property type="molecule type" value="Genomic_DNA"/>
</dbReference>
<evidence type="ECO:0000313" key="1">
    <source>
        <dbReference type="EMBL" id="CAJ1406806.1"/>
    </source>
</evidence>
<organism evidence="1 2">
    <name type="scientific">Effrenium voratum</name>
    <dbReference type="NCBI Taxonomy" id="2562239"/>
    <lineage>
        <taxon>Eukaryota</taxon>
        <taxon>Sar</taxon>
        <taxon>Alveolata</taxon>
        <taxon>Dinophyceae</taxon>
        <taxon>Suessiales</taxon>
        <taxon>Symbiodiniaceae</taxon>
        <taxon>Effrenium</taxon>
    </lineage>
</organism>
<keyword evidence="2" id="KW-1185">Reference proteome</keyword>
<accession>A0AA36NJR2</accession>
<dbReference type="SUPFAM" id="SSF49344">
    <property type="entry name" value="CBD9-like"/>
    <property type="match status" value="1"/>
</dbReference>
<reference evidence="1" key="1">
    <citation type="submission" date="2023-08" db="EMBL/GenBank/DDBJ databases">
        <authorList>
            <person name="Chen Y."/>
            <person name="Shah S."/>
            <person name="Dougan E. K."/>
            <person name="Thang M."/>
            <person name="Chan C."/>
        </authorList>
    </citation>
    <scope>NUCLEOTIDE SEQUENCE</scope>
</reference>